<organism evidence="1 2">
    <name type="scientific">Mya arenaria</name>
    <name type="common">Soft-shell clam</name>
    <dbReference type="NCBI Taxonomy" id="6604"/>
    <lineage>
        <taxon>Eukaryota</taxon>
        <taxon>Metazoa</taxon>
        <taxon>Spiralia</taxon>
        <taxon>Lophotrochozoa</taxon>
        <taxon>Mollusca</taxon>
        <taxon>Bivalvia</taxon>
        <taxon>Autobranchia</taxon>
        <taxon>Heteroconchia</taxon>
        <taxon>Euheterodonta</taxon>
        <taxon>Imparidentia</taxon>
        <taxon>Neoheterodontei</taxon>
        <taxon>Myida</taxon>
        <taxon>Myoidea</taxon>
        <taxon>Myidae</taxon>
        <taxon>Mya</taxon>
    </lineage>
</organism>
<dbReference type="EMBL" id="CP111023">
    <property type="protein sequence ID" value="WAR20686.1"/>
    <property type="molecule type" value="Genomic_DNA"/>
</dbReference>
<dbReference type="Proteomes" id="UP001164746">
    <property type="component" value="Chromosome 12"/>
</dbReference>
<accession>A0ABY7FIC0</accession>
<reference evidence="1" key="1">
    <citation type="submission" date="2022-11" db="EMBL/GenBank/DDBJ databases">
        <title>Centuries of genome instability and evolution in soft-shell clam transmissible cancer (bioRxiv).</title>
        <authorList>
            <person name="Hart S.F.M."/>
            <person name="Yonemitsu M.A."/>
            <person name="Giersch R.M."/>
            <person name="Beal B.F."/>
            <person name="Arriagada G."/>
            <person name="Davis B.W."/>
            <person name="Ostrander E.A."/>
            <person name="Goff S.P."/>
            <person name="Metzger M.J."/>
        </authorList>
    </citation>
    <scope>NUCLEOTIDE SEQUENCE</scope>
    <source>
        <strain evidence="1">MELC-2E11</strain>
        <tissue evidence="1">Siphon/mantle</tissue>
    </source>
</reference>
<sequence length="60" mass="6794">MFAYSEKGYKIQVLDINICTRVGSCKQVKIKACRLDETIRPSEKDTSVPESAYMITASIY</sequence>
<evidence type="ECO:0000313" key="1">
    <source>
        <dbReference type="EMBL" id="WAR20686.1"/>
    </source>
</evidence>
<keyword evidence="2" id="KW-1185">Reference proteome</keyword>
<protein>
    <submittedName>
        <fullName evidence="1">Uncharacterized protein</fullName>
    </submittedName>
</protein>
<name>A0ABY7FIC0_MYAAR</name>
<gene>
    <name evidence="1" type="ORF">MAR_014660</name>
</gene>
<proteinExistence type="predicted"/>
<evidence type="ECO:0000313" key="2">
    <source>
        <dbReference type="Proteomes" id="UP001164746"/>
    </source>
</evidence>